<dbReference type="PANTHER" id="PTHR46148:SF57">
    <property type="entry name" value="OS12G0499874 PROTEIN"/>
    <property type="match status" value="1"/>
</dbReference>
<dbReference type="InterPro" id="IPR056924">
    <property type="entry name" value="SH3_Tf2-1"/>
</dbReference>
<evidence type="ECO:0000313" key="2">
    <source>
        <dbReference type="EMBL" id="KAG7603799.1"/>
    </source>
</evidence>
<reference evidence="2 3" key="1">
    <citation type="submission" date="2020-12" db="EMBL/GenBank/DDBJ databases">
        <title>Concerted genomic and epigenomic changes stabilize Arabidopsis allopolyploids.</title>
        <authorList>
            <person name="Chen Z."/>
        </authorList>
    </citation>
    <scope>NUCLEOTIDE SEQUENCE [LARGE SCALE GENOMIC DNA]</scope>
    <source>
        <strain evidence="2">Allo738</strain>
        <tissue evidence="2">Leaf</tissue>
    </source>
</reference>
<dbReference type="Proteomes" id="UP000694240">
    <property type="component" value="Chromosome 5"/>
</dbReference>
<dbReference type="AlphaFoldDB" id="A0A8T2CWJ2"/>
<evidence type="ECO:0000259" key="1">
    <source>
        <dbReference type="Pfam" id="PF24626"/>
    </source>
</evidence>
<dbReference type="PANTHER" id="PTHR46148">
    <property type="entry name" value="CHROMO DOMAIN-CONTAINING PROTEIN"/>
    <property type="match status" value="1"/>
</dbReference>
<gene>
    <name evidence="2" type="ORF">ISN45_At05g027600</name>
</gene>
<name>A0A8T2CWJ2_9BRAS</name>
<comment type="caution">
    <text evidence="2">The sequence shown here is derived from an EMBL/GenBank/DDBJ whole genome shotgun (WGS) entry which is preliminary data.</text>
</comment>
<evidence type="ECO:0000313" key="3">
    <source>
        <dbReference type="Proteomes" id="UP000694240"/>
    </source>
</evidence>
<organism evidence="2 3">
    <name type="scientific">Arabidopsis thaliana x Arabidopsis arenosa</name>
    <dbReference type="NCBI Taxonomy" id="1240361"/>
    <lineage>
        <taxon>Eukaryota</taxon>
        <taxon>Viridiplantae</taxon>
        <taxon>Streptophyta</taxon>
        <taxon>Embryophyta</taxon>
        <taxon>Tracheophyta</taxon>
        <taxon>Spermatophyta</taxon>
        <taxon>Magnoliopsida</taxon>
        <taxon>eudicotyledons</taxon>
        <taxon>Gunneridae</taxon>
        <taxon>Pentapetalae</taxon>
        <taxon>rosids</taxon>
        <taxon>malvids</taxon>
        <taxon>Brassicales</taxon>
        <taxon>Brassicaceae</taxon>
        <taxon>Camelineae</taxon>
        <taxon>Arabidopsis</taxon>
    </lineage>
</organism>
<feature type="domain" description="Tf2-1-like SH3-like" evidence="1">
    <location>
        <begin position="7"/>
        <end position="57"/>
    </location>
</feature>
<sequence length="364" mass="41114">MTYKGAGRFTSRKKLSPRYVGPYKVIERVGAVAYKLDLPPKLNAFHNVFHVSQLRKCLSDQEESVEDIPPGLKENMTVEAWPVRIMDRMTKGTRGKSRDLLKVLWNCGGREEYTWETENKMKANFPEWFKEMGLGPGEEGGVSDKSSDSPARAAGRVTVELEVAGRVMDELEAAGRVTVELEVAGRVTDELEVAGRVTDELGGYGRRDTTLRKGATLRKDATLQKGATFRKVSNNNGDYKGITHPYKINFMYTMCMKPSEHIPDISRFNFSHFSEILTQSNVDETFIGRFYFNNILHVNMSRFNFSPFSKILTQSDVDEAFIDVSGEIIGMSEIIVKDCSDNMSKLLDIQLRDLSQTITECTLR</sequence>
<keyword evidence="3" id="KW-1185">Reference proteome</keyword>
<protein>
    <recommendedName>
        <fullName evidence="1">Tf2-1-like SH3-like domain-containing protein</fullName>
    </recommendedName>
</protein>
<dbReference type="EMBL" id="JAEFBK010000005">
    <property type="protein sequence ID" value="KAG7603799.1"/>
    <property type="molecule type" value="Genomic_DNA"/>
</dbReference>
<proteinExistence type="predicted"/>
<dbReference type="Pfam" id="PF24626">
    <property type="entry name" value="SH3_Tf2-1"/>
    <property type="match status" value="1"/>
</dbReference>
<accession>A0A8T2CWJ2</accession>